<comment type="caution">
    <text evidence="1">The sequence shown here is derived from an EMBL/GenBank/DDBJ whole genome shotgun (WGS) entry which is preliminary data.</text>
</comment>
<feature type="non-terminal residue" evidence="1">
    <location>
        <position position="1"/>
    </location>
</feature>
<dbReference type="EMBL" id="PIUK01000398">
    <property type="protein sequence ID" value="MBY6278231.1"/>
    <property type="molecule type" value="Genomic_DNA"/>
</dbReference>
<organism evidence="1 2">
    <name type="scientific">Symbiobacterium thermophilum</name>
    <dbReference type="NCBI Taxonomy" id="2734"/>
    <lineage>
        <taxon>Bacteria</taxon>
        <taxon>Bacillati</taxon>
        <taxon>Bacillota</taxon>
        <taxon>Clostridia</taxon>
        <taxon>Eubacteriales</taxon>
        <taxon>Symbiobacteriaceae</taxon>
        <taxon>Symbiobacterium</taxon>
    </lineage>
</organism>
<gene>
    <name evidence="1" type="ORF">CWE10_19080</name>
</gene>
<evidence type="ECO:0000313" key="1">
    <source>
        <dbReference type="EMBL" id="MBY6278231.1"/>
    </source>
</evidence>
<protein>
    <submittedName>
        <fullName evidence="1">ECF transporter S component</fullName>
    </submittedName>
</protein>
<proteinExistence type="predicted"/>
<dbReference type="Proteomes" id="UP000732377">
    <property type="component" value="Unassembled WGS sequence"/>
</dbReference>
<sequence>LTLILGPLFFGDLQTALAMILPVVVPFNLLKGAINGAAALLVDGAVGAWGKKS</sequence>
<accession>A0A953IDI3</accession>
<reference evidence="1" key="1">
    <citation type="submission" date="2017-11" db="EMBL/GenBank/DDBJ databases">
        <title>Three new genomes from thermophilic consortium.</title>
        <authorList>
            <person name="Quaggio R."/>
            <person name="Amgarten D."/>
            <person name="Setubal J.C."/>
        </authorList>
    </citation>
    <scope>NUCLEOTIDE SEQUENCE</scope>
    <source>
        <strain evidence="1">ZCTH01-B2</strain>
    </source>
</reference>
<dbReference type="AlphaFoldDB" id="A0A953IDI3"/>
<evidence type="ECO:0000313" key="2">
    <source>
        <dbReference type="Proteomes" id="UP000732377"/>
    </source>
</evidence>
<name>A0A953IDI3_SYMTR</name>